<keyword evidence="4" id="KW-0378">Hydrolase</keyword>
<dbReference type="InterPro" id="IPR012337">
    <property type="entry name" value="RNaseH-like_sf"/>
</dbReference>
<accession>A0A438CNZ9</accession>
<dbReference type="InterPro" id="IPR001584">
    <property type="entry name" value="Integrase_cat-core"/>
</dbReference>
<evidence type="ECO:0000256" key="3">
    <source>
        <dbReference type="ARBA" id="ARBA00022750"/>
    </source>
</evidence>
<dbReference type="InterPro" id="IPR025724">
    <property type="entry name" value="GAG-pre-integrase_dom"/>
</dbReference>
<dbReference type="SUPFAM" id="SSF57756">
    <property type="entry name" value="Retrovirus zinc finger-like domains"/>
    <property type="match status" value="1"/>
</dbReference>
<dbReference type="InterPro" id="IPR039537">
    <property type="entry name" value="Retrotran_Ty1/copia-like"/>
</dbReference>
<dbReference type="InterPro" id="IPR043502">
    <property type="entry name" value="DNA/RNA_pol_sf"/>
</dbReference>
<dbReference type="GO" id="GO:0015074">
    <property type="term" value="P:DNA integration"/>
    <property type="evidence" value="ECO:0007669"/>
    <property type="project" value="InterPro"/>
</dbReference>
<dbReference type="Pfam" id="PF00665">
    <property type="entry name" value="rve"/>
    <property type="match status" value="1"/>
</dbReference>
<dbReference type="SUPFAM" id="SSF56672">
    <property type="entry name" value="DNA/RNA polymerases"/>
    <property type="match status" value="1"/>
</dbReference>
<dbReference type="PANTHER" id="PTHR42648">
    <property type="entry name" value="TRANSPOSASE, PUTATIVE-RELATED"/>
    <property type="match status" value="1"/>
</dbReference>
<dbReference type="GO" id="GO:0006508">
    <property type="term" value="P:proteolysis"/>
    <property type="evidence" value="ECO:0007669"/>
    <property type="project" value="UniProtKB-KW"/>
</dbReference>
<evidence type="ECO:0000313" key="10">
    <source>
        <dbReference type="Proteomes" id="UP000288805"/>
    </source>
</evidence>
<feature type="domain" description="Integrase catalytic" evidence="8">
    <location>
        <begin position="479"/>
        <end position="646"/>
    </location>
</feature>
<evidence type="ECO:0000313" key="9">
    <source>
        <dbReference type="EMBL" id="RVW24908.1"/>
    </source>
</evidence>
<dbReference type="GO" id="GO:0008270">
    <property type="term" value="F:zinc ion binding"/>
    <property type="evidence" value="ECO:0007669"/>
    <property type="project" value="UniProtKB-KW"/>
</dbReference>
<dbReference type="InterPro" id="IPR057670">
    <property type="entry name" value="SH3_retrovirus"/>
</dbReference>
<dbReference type="InterPro" id="IPR054722">
    <property type="entry name" value="PolX-like_BBD"/>
</dbReference>
<keyword evidence="5" id="KW-0862">Zinc</keyword>
<evidence type="ECO:0000256" key="1">
    <source>
        <dbReference type="ARBA" id="ARBA00022670"/>
    </source>
</evidence>
<dbReference type="Gene3D" id="4.10.60.10">
    <property type="entry name" value="Zinc finger, CCHC-type"/>
    <property type="match status" value="1"/>
</dbReference>
<sequence>MSSQKFEVEKFNGSNDFTLWKLKMKALLVQQKCAQAIEGEEKLPVGLTAAEKEEVVSRAHSAILLSLADEVLREVANETTAVGLWRKLESKYQKKSLTNRLYQKRRLHTLKMSEGMQVRDHLDNFNRIILDLNGVGVKVEEEDQAMILLCSLPSSYENFVDTMMYGRDSISINDVKDALHSKELQKLVSGSGEGSVETGLTVSRGRSMERNGGGRSKSRSKSKAEMRCFHCKEKGHFRKNCPQRQKRIGQGSNGNAQVVVAQKDSEKQDSSDEGEGGDVLTVSTSSSAESWILDTGASYHMAYSRDLFTTFKEWNGSVKLGDDGELGVKGSGSVQIKMYDGLVRTLNAWYVPGLRKNLISVGTLDKNGYTFSGSGGVLRVSKGALVVMKGRLQHEIYTLMGSSVLGTAAVSSSMAIDSVEKKDNCTELWHRRLGHMSEKGLSILSKQGLLSGAETGKLKFCETCVMGKQRRVKFSMGSHTTNGVLEYIHSDLWGPSPVESHSGCRYYVTFIDDFSRKVWVYFLKAKDEVLGKFKEWKTMVEKRTGKVVKTLITDNGLEFCNKDFDEFCRKEGIVRHRTVRHTPQQNGVAERMNQTLVQRARCMRIDAGLSKKFWAEAVNTAAYLVNRSPSTAIDFKTPQEVWFGKPSNYSGLKIFGCPTYAHVSDGKLEPRAMKCIFLGYATGVKGYRLWCTEDRTPKFIISRDVTFDESAMFGQRKEFGDLAGTSKTDLGANQKVEFEVDALMENGVDDTSEEQPVIDQNDSQSIAARRPIREIRRPMRYVDCVSANITNPVAFALAVAEEIGREEPRSYKEAMESKDSKKWLSSMDDEMASLRKNQTWELVPLPERVKPVDCKWLFKIKDGISEDEPPKYKSRLVAKGFSQKEGIDYNEVFSPVVKHKSIRVLLAMVSVFNLELDQLDVKTAFLHGNLEEEIYMKQPEGFVDSEKSDHVCFLKKSLYGLKQSPRQWYKRFDAFMKSLYGLKQSPRQWYKRFDAFMVSHEFMRNQYDSCVYFKTLPDSSFIYLLLYVDDMLIAAKNRAEINKLKQLLSSEFEMKDLGAAKKILGMEIWRDRDAGLLYVSQQKYIEKLMQAFHMDHSKPVSTPLAQHFKFDHSTLPSTDEEVEYMKSVPYSSVVGSLMYAMVCTRPDLAFAVSVVSRFMSNPGKAHWEAIKWIMRYLKGSSSVCLVYGNGDVSSGLVGFTDSDHGGDLMKRRSLTCYIFTLFGYAISWRASLQPTVALSTTEAEYMSLTEGVKEGMWLNGFLGSLGLNLSKPVIYCDSQSALCLAKNPVYHERTKHIDVRLNFIRDVIEEKLFSIEKVATEVNPADMLTKPITTEKFKHSLDLVNVCKV</sequence>
<name>A0A438CNZ9_VITVI</name>
<dbReference type="Pfam" id="PF07727">
    <property type="entry name" value="RVT_2"/>
    <property type="match status" value="1"/>
</dbReference>
<evidence type="ECO:0000256" key="4">
    <source>
        <dbReference type="ARBA" id="ARBA00022801"/>
    </source>
</evidence>
<evidence type="ECO:0000259" key="7">
    <source>
        <dbReference type="PROSITE" id="PS50158"/>
    </source>
</evidence>
<dbReference type="Pfam" id="PF25597">
    <property type="entry name" value="SH3_retrovirus"/>
    <property type="match status" value="1"/>
</dbReference>
<dbReference type="InterPro" id="IPR001878">
    <property type="entry name" value="Znf_CCHC"/>
</dbReference>
<dbReference type="GO" id="GO:0003676">
    <property type="term" value="F:nucleic acid binding"/>
    <property type="evidence" value="ECO:0007669"/>
    <property type="project" value="InterPro"/>
</dbReference>
<dbReference type="SUPFAM" id="SSF53098">
    <property type="entry name" value="Ribonuclease H-like"/>
    <property type="match status" value="1"/>
</dbReference>
<reference evidence="9 10" key="1">
    <citation type="journal article" date="2018" name="PLoS Genet.">
        <title>Population sequencing reveals clonal diversity and ancestral inbreeding in the grapevine cultivar Chardonnay.</title>
        <authorList>
            <person name="Roach M.J."/>
            <person name="Johnson D.L."/>
            <person name="Bohlmann J."/>
            <person name="van Vuuren H.J."/>
            <person name="Jones S.J."/>
            <person name="Pretorius I.S."/>
            <person name="Schmidt S.A."/>
            <person name="Borneman A.R."/>
        </authorList>
    </citation>
    <scope>NUCLEOTIDE SEQUENCE [LARGE SCALE GENOMIC DNA]</scope>
    <source>
        <strain evidence="10">cv. Chardonnay</strain>
        <tissue evidence="9">Leaf</tissue>
    </source>
</reference>
<dbReference type="SMART" id="SM00343">
    <property type="entry name" value="ZnF_C2HC"/>
    <property type="match status" value="1"/>
</dbReference>
<dbReference type="Pfam" id="PF22936">
    <property type="entry name" value="Pol_BBD"/>
    <property type="match status" value="1"/>
</dbReference>
<keyword evidence="3" id="KW-0064">Aspartyl protease</keyword>
<evidence type="ECO:0000259" key="8">
    <source>
        <dbReference type="PROSITE" id="PS50994"/>
    </source>
</evidence>
<dbReference type="CDD" id="cd09272">
    <property type="entry name" value="RNase_HI_RT_Ty1"/>
    <property type="match status" value="1"/>
</dbReference>
<dbReference type="Gene3D" id="3.30.420.10">
    <property type="entry name" value="Ribonuclease H-like superfamily/Ribonuclease H"/>
    <property type="match status" value="1"/>
</dbReference>
<organism evidence="9 10">
    <name type="scientific">Vitis vinifera</name>
    <name type="common">Grape</name>
    <dbReference type="NCBI Taxonomy" id="29760"/>
    <lineage>
        <taxon>Eukaryota</taxon>
        <taxon>Viridiplantae</taxon>
        <taxon>Streptophyta</taxon>
        <taxon>Embryophyta</taxon>
        <taxon>Tracheophyta</taxon>
        <taxon>Spermatophyta</taxon>
        <taxon>Magnoliopsida</taxon>
        <taxon>eudicotyledons</taxon>
        <taxon>Gunneridae</taxon>
        <taxon>Pentapetalae</taxon>
        <taxon>rosids</taxon>
        <taxon>Vitales</taxon>
        <taxon>Vitaceae</taxon>
        <taxon>Viteae</taxon>
        <taxon>Vitis</taxon>
    </lineage>
</organism>
<gene>
    <name evidence="9" type="primary">POLX_512</name>
    <name evidence="9" type="ORF">CK203_079469</name>
</gene>
<evidence type="ECO:0000256" key="5">
    <source>
        <dbReference type="PROSITE-ProRule" id="PRU00047"/>
    </source>
</evidence>
<dbReference type="InterPro" id="IPR036875">
    <property type="entry name" value="Znf_CCHC_sf"/>
</dbReference>
<feature type="region of interest" description="Disordered" evidence="6">
    <location>
        <begin position="261"/>
        <end position="281"/>
    </location>
</feature>
<keyword evidence="2" id="KW-0479">Metal-binding</keyword>
<dbReference type="EMBL" id="QGNW01002161">
    <property type="protein sequence ID" value="RVW24908.1"/>
    <property type="molecule type" value="Genomic_DNA"/>
</dbReference>
<feature type="compositionally biased region" description="Low complexity" evidence="6">
    <location>
        <begin position="188"/>
        <end position="201"/>
    </location>
</feature>
<feature type="domain" description="CCHC-type" evidence="7">
    <location>
        <begin position="227"/>
        <end position="243"/>
    </location>
</feature>
<dbReference type="PROSITE" id="PS50158">
    <property type="entry name" value="ZF_CCHC"/>
    <property type="match status" value="1"/>
</dbReference>
<comment type="caution">
    <text evidence="9">The sequence shown here is derived from an EMBL/GenBank/DDBJ whole genome shotgun (WGS) entry which is preliminary data.</text>
</comment>
<dbReference type="GO" id="GO:0004190">
    <property type="term" value="F:aspartic-type endopeptidase activity"/>
    <property type="evidence" value="ECO:0007669"/>
    <property type="project" value="UniProtKB-KW"/>
</dbReference>
<dbReference type="PROSITE" id="PS50994">
    <property type="entry name" value="INTEGRASE"/>
    <property type="match status" value="1"/>
</dbReference>
<dbReference type="Pfam" id="PF13976">
    <property type="entry name" value="gag_pre-integrs"/>
    <property type="match status" value="1"/>
</dbReference>
<dbReference type="Proteomes" id="UP000288805">
    <property type="component" value="Unassembled WGS sequence"/>
</dbReference>
<keyword evidence="1" id="KW-0645">Protease</keyword>
<feature type="region of interest" description="Disordered" evidence="6">
    <location>
        <begin position="188"/>
        <end position="225"/>
    </location>
</feature>
<dbReference type="PANTHER" id="PTHR42648:SF28">
    <property type="entry name" value="TRANSPOSON-ENCODED PROTEIN WITH RIBONUCLEASE H-LIKE AND RETROVIRUS ZINC FINGER-LIKE DOMAINS"/>
    <property type="match status" value="1"/>
</dbReference>
<dbReference type="InterPro" id="IPR013103">
    <property type="entry name" value="RVT_2"/>
</dbReference>
<proteinExistence type="predicted"/>
<dbReference type="Pfam" id="PF14223">
    <property type="entry name" value="Retrotran_gag_2"/>
    <property type="match status" value="1"/>
</dbReference>
<evidence type="ECO:0000256" key="2">
    <source>
        <dbReference type="ARBA" id="ARBA00022723"/>
    </source>
</evidence>
<keyword evidence="5" id="KW-0863">Zinc-finger</keyword>
<evidence type="ECO:0000256" key="6">
    <source>
        <dbReference type="SAM" id="MobiDB-lite"/>
    </source>
</evidence>
<protein>
    <submittedName>
        <fullName evidence="9">Retrovirus-related Pol polyprotein from transposon TNT 1-94</fullName>
    </submittedName>
</protein>
<dbReference type="InterPro" id="IPR036397">
    <property type="entry name" value="RNaseH_sf"/>
</dbReference>